<feature type="domain" description="Thioredoxin" evidence="18">
    <location>
        <begin position="1"/>
        <end position="119"/>
    </location>
</feature>
<evidence type="ECO:0000313" key="19">
    <source>
        <dbReference type="EMBL" id="CAH6808478.1"/>
    </source>
</evidence>
<dbReference type="GO" id="GO:0030154">
    <property type="term" value="P:cell differentiation"/>
    <property type="evidence" value="ECO:0007669"/>
    <property type="project" value="UniProtKB-KW"/>
</dbReference>
<accession>A0AAU9ZNU1</accession>
<dbReference type="PROSITE" id="PS00194">
    <property type="entry name" value="THIOREDOXIN_1"/>
    <property type="match status" value="1"/>
</dbReference>
<evidence type="ECO:0000256" key="8">
    <source>
        <dbReference type="ARBA" id="ARBA00022871"/>
    </source>
</evidence>
<dbReference type="CTD" id="51314"/>
<keyword evidence="20" id="KW-1185">Reference proteome</keyword>
<gene>
    <name evidence="19" type="primary">Nme8</name>
    <name evidence="19" type="ORF">PHOROB_LOCUS10866</name>
</gene>
<dbReference type="GeneID" id="127229612"/>
<keyword evidence="7" id="KW-0378">Hydrolase</keyword>
<feature type="region of interest" description="Disordered" evidence="17">
    <location>
        <begin position="235"/>
        <end position="259"/>
    </location>
</feature>
<dbReference type="PANTHER" id="PTHR46135:SF2">
    <property type="entry name" value="THIOREDOXIN DOMAIN-CONTAINING PROTEIN 3"/>
    <property type="match status" value="1"/>
</dbReference>
<keyword evidence="6" id="KW-0221">Differentiation</keyword>
<dbReference type="InterPro" id="IPR051766">
    <property type="entry name" value="TXND_domain-containing"/>
</dbReference>
<keyword evidence="8" id="KW-0744">Spermatogenesis</keyword>
<comment type="caution">
    <text evidence="19">The sequence shown here is derived from an EMBL/GenBank/DDBJ whole genome shotgun (WGS) entry which is preliminary data.</text>
</comment>
<comment type="function">
    <text evidence="10">Probably required during the final stages of sperm tail maturation in the testis and/or epididymis, where extensive disulfide bonding of fibrous sheath (FS) proteins occurs. In vitro, it has neither nucleoside diphosphate kinase (NDPK) activity nor reducing activity on disulfide bonds. Exhibits a 3'-5' exonuclease activity with a preference for single-stranded DNA, suggesting roles in DNA proofreading and repair.</text>
</comment>
<sequence>MASKKREVQLQSIINSQNLWDEMLLNKGLTVIDVYQAWCGPCKAVQALFRKLKNELNEDEILHFAVAEADNIVTLQPFRDKCEPVFLFSLNGKIVAKIQGANAPLINKKVINLIDEERKIVAGEMIRPQYMEIPLVDQTEEELAESQYESVGEIYNMAIIKPDAVLRRKNIEVKEKIIKEGFVIEVQDNMFLPEELVREFYSHLADQPDFEEFVSFVTSGISCVLIISQGHEQEVIQEETQPQDEAEEEESSEHQEETHIKFAPVVTKKKRDSLQEYLERQHISEFCDVEDNVSRVSVFIDMLFPDFKTMKSMNIQRTLALLRPEVYEERKDDVLNIIQNEGFTILMQRQLLLSEEEARTVSKNYENEEYFNRLLAYMCSSPSYILVLLRENAVEYWEQLMGPNNVEDAFAYHPESLCAQFATGTFPINQFYGSSSKAVAEKDIECFFPPQTTLALIKPHVTQEQRLEILKAIKEAGFEISLLKEIYLNPENANKIYFKITGKEFYKNVLEVLSSGTSVVMTLTKWNAIAEWRRMMGPVDPEEAKLLSPDSLRAKYGVDILRNAVHGASNISEATVSISNVFTEDNSEDEEQ</sequence>
<keyword evidence="5" id="KW-0677">Repeat</keyword>
<dbReference type="Pfam" id="PF00085">
    <property type="entry name" value="Thioredoxin"/>
    <property type="match status" value="1"/>
</dbReference>
<feature type="compositionally biased region" description="Acidic residues" evidence="17">
    <location>
        <begin position="235"/>
        <end position="251"/>
    </location>
</feature>
<dbReference type="InterPro" id="IPR013766">
    <property type="entry name" value="Thioredoxin_domain"/>
</dbReference>
<evidence type="ECO:0000259" key="18">
    <source>
        <dbReference type="PROSITE" id="PS51352"/>
    </source>
</evidence>
<dbReference type="PANTHER" id="PTHR46135">
    <property type="entry name" value="NME/NM23 FAMILY MEMBER 8"/>
    <property type="match status" value="1"/>
</dbReference>
<protein>
    <recommendedName>
        <fullName evidence="12">Thioredoxin domain-containing protein 3</fullName>
    </recommendedName>
    <alternativeName>
        <fullName evidence="14">3'-5' exonuclease NME8</fullName>
    </alternativeName>
    <alternativeName>
        <fullName evidence="15">NME/NM23 family member 8</fullName>
    </alternativeName>
    <alternativeName>
        <fullName evidence="13">Spermatid-specific thioredoxin-2</fullName>
    </alternativeName>
</protein>
<evidence type="ECO:0000256" key="2">
    <source>
        <dbReference type="ARBA" id="ARBA00011245"/>
    </source>
</evidence>
<dbReference type="Gene3D" id="3.40.30.10">
    <property type="entry name" value="Glutaredoxin"/>
    <property type="match status" value="1"/>
</dbReference>
<dbReference type="GO" id="GO:0005737">
    <property type="term" value="C:cytoplasm"/>
    <property type="evidence" value="ECO:0007669"/>
    <property type="project" value="UniProtKB-SubCell"/>
</dbReference>
<dbReference type="SMART" id="SM00562">
    <property type="entry name" value="NDK"/>
    <property type="match status" value="2"/>
</dbReference>
<dbReference type="PROSITE" id="PS51374">
    <property type="entry name" value="NDPK_LIKE"/>
    <property type="match status" value="3"/>
</dbReference>
<evidence type="ECO:0000256" key="3">
    <source>
        <dbReference type="ARBA" id="ARBA00022473"/>
    </source>
</evidence>
<dbReference type="CDD" id="cd04416">
    <property type="entry name" value="NDPk_TX"/>
    <property type="match status" value="1"/>
</dbReference>
<dbReference type="InterPro" id="IPR034907">
    <property type="entry name" value="NDK-like_dom"/>
</dbReference>
<comment type="similarity">
    <text evidence="16">Belongs to the NDK family.</text>
</comment>
<dbReference type="Pfam" id="PF00334">
    <property type="entry name" value="NDK"/>
    <property type="match status" value="2"/>
</dbReference>
<dbReference type="EMBL" id="CALSGD010001468">
    <property type="protein sequence ID" value="CAH6808478.1"/>
    <property type="molecule type" value="Genomic_DNA"/>
</dbReference>
<dbReference type="Proteomes" id="UP001152836">
    <property type="component" value="Unassembled WGS sequence"/>
</dbReference>
<dbReference type="GO" id="GO:0036126">
    <property type="term" value="C:sperm flagellum"/>
    <property type="evidence" value="ECO:0007669"/>
    <property type="project" value="UniProtKB-ARBA"/>
</dbReference>
<dbReference type="PROSITE" id="PS51352">
    <property type="entry name" value="THIOREDOXIN_2"/>
    <property type="match status" value="1"/>
</dbReference>
<comment type="caution">
    <text evidence="16">Lacks conserved residue(s) required for the propagation of feature annotation.</text>
</comment>
<organism evidence="19 20">
    <name type="scientific">Phodopus roborovskii</name>
    <name type="common">Roborovski's desert hamster</name>
    <name type="synonym">Cricetulus roborovskii</name>
    <dbReference type="NCBI Taxonomy" id="109678"/>
    <lineage>
        <taxon>Eukaryota</taxon>
        <taxon>Metazoa</taxon>
        <taxon>Chordata</taxon>
        <taxon>Craniata</taxon>
        <taxon>Vertebrata</taxon>
        <taxon>Euteleostomi</taxon>
        <taxon>Mammalia</taxon>
        <taxon>Eutheria</taxon>
        <taxon>Euarchontoglires</taxon>
        <taxon>Glires</taxon>
        <taxon>Rodentia</taxon>
        <taxon>Myomorpha</taxon>
        <taxon>Muroidea</taxon>
        <taxon>Cricetidae</taxon>
        <taxon>Cricetinae</taxon>
        <taxon>Phodopus</taxon>
    </lineage>
</organism>
<evidence type="ECO:0000256" key="5">
    <source>
        <dbReference type="ARBA" id="ARBA00022737"/>
    </source>
</evidence>
<name>A0AAU9ZNU1_PHORO</name>
<evidence type="ECO:0000256" key="14">
    <source>
        <dbReference type="ARBA" id="ARBA00080209"/>
    </source>
</evidence>
<dbReference type="RefSeq" id="XP_051050645.1">
    <property type="nucleotide sequence ID" value="XM_051194688.1"/>
</dbReference>
<evidence type="ECO:0000256" key="15">
    <source>
        <dbReference type="ARBA" id="ARBA00080800"/>
    </source>
</evidence>
<comment type="subcellular location">
    <subcellularLocation>
        <location evidence="1">Cytoplasm</location>
    </subcellularLocation>
</comment>
<evidence type="ECO:0000256" key="13">
    <source>
        <dbReference type="ARBA" id="ARBA00080016"/>
    </source>
</evidence>
<evidence type="ECO:0000256" key="9">
    <source>
        <dbReference type="ARBA" id="ARBA00023157"/>
    </source>
</evidence>
<evidence type="ECO:0000256" key="17">
    <source>
        <dbReference type="SAM" id="MobiDB-lite"/>
    </source>
</evidence>
<evidence type="ECO:0000313" key="20">
    <source>
        <dbReference type="Proteomes" id="UP001152836"/>
    </source>
</evidence>
<keyword evidence="9" id="KW-1015">Disulfide bond</keyword>
<comment type="similarity">
    <text evidence="11">In the C-terminal section; belongs to the NDK family.</text>
</comment>
<dbReference type="InterPro" id="IPR017937">
    <property type="entry name" value="Thioredoxin_CS"/>
</dbReference>
<evidence type="ECO:0000256" key="16">
    <source>
        <dbReference type="PROSITE-ProRule" id="PRU00706"/>
    </source>
</evidence>
<dbReference type="InterPro" id="IPR036249">
    <property type="entry name" value="Thioredoxin-like_sf"/>
</dbReference>
<evidence type="ECO:0000256" key="11">
    <source>
        <dbReference type="ARBA" id="ARBA00060743"/>
    </source>
</evidence>
<evidence type="ECO:0000256" key="4">
    <source>
        <dbReference type="ARBA" id="ARBA00022490"/>
    </source>
</evidence>
<dbReference type="GO" id="GO:0016787">
    <property type="term" value="F:hydrolase activity"/>
    <property type="evidence" value="ECO:0007669"/>
    <property type="project" value="UniProtKB-KW"/>
</dbReference>
<evidence type="ECO:0000256" key="1">
    <source>
        <dbReference type="ARBA" id="ARBA00004496"/>
    </source>
</evidence>
<dbReference type="GO" id="GO:0007283">
    <property type="term" value="P:spermatogenesis"/>
    <property type="evidence" value="ECO:0007669"/>
    <property type="project" value="UniProtKB-KW"/>
</dbReference>
<evidence type="ECO:0000256" key="12">
    <source>
        <dbReference type="ARBA" id="ARBA00068138"/>
    </source>
</evidence>
<dbReference type="FunFam" id="3.30.70.141:FF:000012">
    <property type="entry name" value="Thioredoxin domain-containing protein 3"/>
    <property type="match status" value="1"/>
</dbReference>
<evidence type="ECO:0000256" key="10">
    <source>
        <dbReference type="ARBA" id="ARBA00058364"/>
    </source>
</evidence>
<dbReference type="SUPFAM" id="SSF54919">
    <property type="entry name" value="Nucleoside diphosphate kinase, NDK"/>
    <property type="match status" value="3"/>
</dbReference>
<dbReference type="CDD" id="cd02948">
    <property type="entry name" value="TRX_NDPK"/>
    <property type="match status" value="1"/>
</dbReference>
<dbReference type="KEGG" id="prob:127229612"/>
<reference evidence="19" key="1">
    <citation type="submission" date="2022-06" db="EMBL/GenBank/DDBJ databases">
        <authorList>
            <person name="Andreotti S."/>
            <person name="Wyler E."/>
        </authorList>
    </citation>
    <scope>NUCLEOTIDE SEQUENCE</scope>
</reference>
<dbReference type="Gene3D" id="3.30.70.141">
    <property type="entry name" value="Nucleoside diphosphate kinase-like domain"/>
    <property type="match status" value="3"/>
</dbReference>
<keyword evidence="4" id="KW-0963">Cytoplasm</keyword>
<comment type="subunit">
    <text evidence="2">Monomer.</text>
</comment>
<proteinExistence type="inferred from homology"/>
<evidence type="ECO:0000256" key="6">
    <source>
        <dbReference type="ARBA" id="ARBA00022782"/>
    </source>
</evidence>
<dbReference type="InterPro" id="IPR036850">
    <property type="entry name" value="NDK-like_dom_sf"/>
</dbReference>
<dbReference type="AlphaFoldDB" id="A0AAU9ZNU1"/>
<dbReference type="SUPFAM" id="SSF52833">
    <property type="entry name" value="Thioredoxin-like"/>
    <property type="match status" value="1"/>
</dbReference>
<keyword evidence="3" id="KW-0217">Developmental protein</keyword>
<evidence type="ECO:0000256" key="7">
    <source>
        <dbReference type="ARBA" id="ARBA00022801"/>
    </source>
</evidence>